<protein>
    <submittedName>
        <fullName evidence="2">Uncharacterized protein</fullName>
    </submittedName>
</protein>
<evidence type="ECO:0000256" key="1">
    <source>
        <dbReference type="SAM" id="MobiDB-lite"/>
    </source>
</evidence>
<reference evidence="2" key="1">
    <citation type="submission" date="2023-10" db="EMBL/GenBank/DDBJ databases">
        <authorList>
            <person name="Chen Y."/>
            <person name="Shah S."/>
            <person name="Dougan E. K."/>
            <person name="Thang M."/>
            <person name="Chan C."/>
        </authorList>
    </citation>
    <scope>NUCLEOTIDE SEQUENCE [LARGE SCALE GENOMIC DNA]</scope>
</reference>
<sequence>MIIKRLSSGAAPAPIQGIRASPPKKTPTAPRAERTPGLLPDRQRSLPNYESVCGTSSLFWGSWMRATSPPAPLLLRRALLRLGAGGARLAPPPAARCRARAAASAGRVLVLALLLPSSRRGTAAVKQWRSVPARK</sequence>
<accession>A0ABN9W6H3</accession>
<proteinExistence type="predicted"/>
<feature type="region of interest" description="Disordered" evidence="1">
    <location>
        <begin position="1"/>
        <end position="48"/>
    </location>
</feature>
<evidence type="ECO:0000313" key="2">
    <source>
        <dbReference type="EMBL" id="CAK0881757.1"/>
    </source>
</evidence>
<gene>
    <name evidence="2" type="ORF">PCOR1329_LOCUS64494</name>
</gene>
<evidence type="ECO:0000313" key="3">
    <source>
        <dbReference type="Proteomes" id="UP001189429"/>
    </source>
</evidence>
<dbReference type="EMBL" id="CAUYUJ010018225">
    <property type="protein sequence ID" value="CAK0881757.1"/>
    <property type="molecule type" value="Genomic_DNA"/>
</dbReference>
<keyword evidence="3" id="KW-1185">Reference proteome</keyword>
<dbReference type="Proteomes" id="UP001189429">
    <property type="component" value="Unassembled WGS sequence"/>
</dbReference>
<comment type="caution">
    <text evidence="2">The sequence shown here is derived from an EMBL/GenBank/DDBJ whole genome shotgun (WGS) entry which is preliminary data.</text>
</comment>
<name>A0ABN9W6H3_9DINO</name>
<organism evidence="2 3">
    <name type="scientific">Prorocentrum cordatum</name>
    <dbReference type="NCBI Taxonomy" id="2364126"/>
    <lineage>
        <taxon>Eukaryota</taxon>
        <taxon>Sar</taxon>
        <taxon>Alveolata</taxon>
        <taxon>Dinophyceae</taxon>
        <taxon>Prorocentrales</taxon>
        <taxon>Prorocentraceae</taxon>
        <taxon>Prorocentrum</taxon>
    </lineage>
</organism>